<protein>
    <submittedName>
        <fullName evidence="1">Uncharacterized protein</fullName>
    </submittedName>
</protein>
<organism evidence="1 2">
    <name type="scientific">Arundinibacter roseus</name>
    <dbReference type="NCBI Taxonomy" id="2070510"/>
    <lineage>
        <taxon>Bacteria</taxon>
        <taxon>Pseudomonadati</taxon>
        <taxon>Bacteroidota</taxon>
        <taxon>Cytophagia</taxon>
        <taxon>Cytophagales</taxon>
        <taxon>Spirosomataceae</taxon>
        <taxon>Arundinibacter</taxon>
    </lineage>
</organism>
<dbReference type="Proteomes" id="UP000295706">
    <property type="component" value="Unassembled WGS sequence"/>
</dbReference>
<reference evidence="1 2" key="1">
    <citation type="submission" date="2019-02" db="EMBL/GenBank/DDBJ databases">
        <title>Arundinibacter roseus gen. nov., sp. nov., a new member of the family Cytophagaceae.</title>
        <authorList>
            <person name="Szuroczki S."/>
            <person name="Khayer B."/>
            <person name="Sproer C."/>
            <person name="Toumi M."/>
            <person name="Szabo A."/>
            <person name="Felfoldi T."/>
            <person name="Schumann P."/>
            <person name="Toth E."/>
        </authorList>
    </citation>
    <scope>NUCLEOTIDE SEQUENCE [LARGE SCALE GENOMIC DNA]</scope>
    <source>
        <strain evidence="1 2">DMA-k-7a</strain>
    </source>
</reference>
<comment type="caution">
    <text evidence="1">The sequence shown here is derived from an EMBL/GenBank/DDBJ whole genome shotgun (WGS) entry which is preliminary data.</text>
</comment>
<gene>
    <name evidence="1" type="ORF">EZE20_13150</name>
</gene>
<dbReference type="EMBL" id="SMJU01000007">
    <property type="protein sequence ID" value="TDB64612.1"/>
    <property type="molecule type" value="Genomic_DNA"/>
</dbReference>
<sequence>MKYAFYILFLSICVISNIANGKKFVYEKDTIEIQNCESTDSNESDVQTLHSLLNQSLADSGHSDLNSLRINHYLYLTNAPTDQVINCFSPPPEV</sequence>
<accession>A0A4R4KCP9</accession>
<evidence type="ECO:0000313" key="1">
    <source>
        <dbReference type="EMBL" id="TDB64612.1"/>
    </source>
</evidence>
<name>A0A4R4KCP9_9BACT</name>
<keyword evidence="2" id="KW-1185">Reference proteome</keyword>
<dbReference type="RefSeq" id="WP_132118329.1">
    <property type="nucleotide sequence ID" value="NZ_SMJU01000007.1"/>
</dbReference>
<proteinExistence type="predicted"/>
<dbReference type="AlphaFoldDB" id="A0A4R4KCP9"/>
<evidence type="ECO:0000313" key="2">
    <source>
        <dbReference type="Proteomes" id="UP000295706"/>
    </source>
</evidence>